<comment type="caution">
    <text evidence="13">The sequence shown here is derived from an EMBL/GenBank/DDBJ whole genome shotgun (WGS) entry which is preliminary data.</text>
</comment>
<keyword evidence="10" id="KW-0472">Membrane</keyword>
<keyword evidence="4" id="KW-0812">Transmembrane</keyword>
<evidence type="ECO:0000256" key="9">
    <source>
        <dbReference type="ARBA" id="ARBA00023033"/>
    </source>
</evidence>
<dbReference type="InterPro" id="IPR001128">
    <property type="entry name" value="Cyt_P450"/>
</dbReference>
<keyword evidence="14" id="KW-1185">Reference proteome</keyword>
<organism evidence="13 14">
    <name type="scientific">Fusarium austroamericanum</name>
    <dbReference type="NCBI Taxonomy" id="282268"/>
    <lineage>
        <taxon>Eukaryota</taxon>
        <taxon>Fungi</taxon>
        <taxon>Dikarya</taxon>
        <taxon>Ascomycota</taxon>
        <taxon>Pezizomycotina</taxon>
        <taxon>Sordariomycetes</taxon>
        <taxon>Hypocreomycetidae</taxon>
        <taxon>Hypocreales</taxon>
        <taxon>Nectriaceae</taxon>
        <taxon>Fusarium</taxon>
    </lineage>
</organism>
<evidence type="ECO:0000256" key="5">
    <source>
        <dbReference type="ARBA" id="ARBA00022723"/>
    </source>
</evidence>
<dbReference type="EMBL" id="JAAMOD010000260">
    <property type="protein sequence ID" value="KAF5233199.1"/>
    <property type="molecule type" value="Genomic_DNA"/>
</dbReference>
<dbReference type="PROSITE" id="PS00086">
    <property type="entry name" value="CYTOCHROME_P450"/>
    <property type="match status" value="1"/>
</dbReference>
<dbReference type="InterPro" id="IPR017972">
    <property type="entry name" value="Cyt_P450_CS"/>
</dbReference>
<keyword evidence="5 11" id="KW-0479">Metal-binding</keyword>
<evidence type="ECO:0000256" key="12">
    <source>
        <dbReference type="RuleBase" id="RU000461"/>
    </source>
</evidence>
<dbReference type="GO" id="GO:0016705">
    <property type="term" value="F:oxidoreductase activity, acting on paired donors, with incorporation or reduction of molecular oxygen"/>
    <property type="evidence" value="ECO:0007669"/>
    <property type="project" value="InterPro"/>
</dbReference>
<feature type="binding site" description="axial binding residue" evidence="11">
    <location>
        <position position="476"/>
    </location>
    <ligand>
        <name>heme</name>
        <dbReference type="ChEBI" id="CHEBI:30413"/>
    </ligand>
    <ligandPart>
        <name>Fe</name>
        <dbReference type="ChEBI" id="CHEBI:18248"/>
    </ligandPart>
</feature>
<dbReference type="Proteomes" id="UP000537989">
    <property type="component" value="Unassembled WGS sequence"/>
</dbReference>
<evidence type="ECO:0000256" key="4">
    <source>
        <dbReference type="ARBA" id="ARBA00022692"/>
    </source>
</evidence>
<dbReference type="GO" id="GO:0004497">
    <property type="term" value="F:monooxygenase activity"/>
    <property type="evidence" value="ECO:0007669"/>
    <property type="project" value="UniProtKB-KW"/>
</dbReference>
<evidence type="ECO:0000313" key="13">
    <source>
        <dbReference type="EMBL" id="KAF5233199.1"/>
    </source>
</evidence>
<dbReference type="Pfam" id="PF00067">
    <property type="entry name" value="p450"/>
    <property type="match status" value="1"/>
</dbReference>
<evidence type="ECO:0000313" key="14">
    <source>
        <dbReference type="Proteomes" id="UP000537989"/>
    </source>
</evidence>
<dbReference type="SUPFAM" id="SSF48264">
    <property type="entry name" value="Cytochrome P450"/>
    <property type="match status" value="1"/>
</dbReference>
<dbReference type="Gene3D" id="1.10.630.10">
    <property type="entry name" value="Cytochrome P450"/>
    <property type="match status" value="1"/>
</dbReference>
<evidence type="ECO:0000256" key="10">
    <source>
        <dbReference type="ARBA" id="ARBA00023136"/>
    </source>
</evidence>
<sequence length="532" mass="60862">MHLSQDGQPVHGLVKTVLQSSAGTVLKLLLGLFVVIRLATRALRSWRRRRLARENFCEPITRVPQRDPILGIDILQAELEKVERQTYLESFRDRYDRYGRTWAYNTMNKLTINTIEPENIEYVLKTGYHCFDLGQNRMDVIEPSIEAGLLTLNGATWHNARKMTQPGFNRKLMHRVPFETYFQNFIRHIPEDVTTPVDLAPLFGRFTLDSSWDLIFGKAIDALGFPTGSQQAVEVEDALSCILARTYDCMTRGHMAVWWPRKGHRDGLKKMHDMIDREISEALNRNASSSTEDTQCMIDLFTSAQAQEKFNAEHSGGTETLKRMIRVQLSHIVLAGRDTTAILLSNLFLELSKNPRVWQKLVGEVAPLEGQLPIVSKLGSFRYLRHCINEALRLHPPAPLNNRRATKDVVLPRGGGPQGDSPILVREGDEVTFHLHTLNRREEYFGPDVDEFVPERWEHINPDWSFVPFSAGRRTCIGRQFALDEASYVTVRLLQTFEEVNQHGNRPWVEELRILASNSNGTVVTMKRKAII</sequence>
<evidence type="ECO:0000256" key="7">
    <source>
        <dbReference type="ARBA" id="ARBA00023002"/>
    </source>
</evidence>
<keyword evidence="7 12" id="KW-0560">Oxidoreductase</keyword>
<comment type="similarity">
    <text evidence="3 12">Belongs to the cytochrome P450 family.</text>
</comment>
<dbReference type="GO" id="GO:0020037">
    <property type="term" value="F:heme binding"/>
    <property type="evidence" value="ECO:0007669"/>
    <property type="project" value="InterPro"/>
</dbReference>
<protein>
    <recommendedName>
        <fullName evidence="15">Cytochrome P450</fullName>
    </recommendedName>
</protein>
<evidence type="ECO:0008006" key="15">
    <source>
        <dbReference type="Google" id="ProtNLM"/>
    </source>
</evidence>
<evidence type="ECO:0000256" key="1">
    <source>
        <dbReference type="ARBA" id="ARBA00001971"/>
    </source>
</evidence>
<dbReference type="PANTHER" id="PTHR24287">
    <property type="entry name" value="P450, PUTATIVE (EUROFUNG)-RELATED"/>
    <property type="match status" value="1"/>
</dbReference>
<comment type="cofactor">
    <cofactor evidence="1 11">
        <name>heme</name>
        <dbReference type="ChEBI" id="CHEBI:30413"/>
    </cofactor>
</comment>
<evidence type="ECO:0000256" key="2">
    <source>
        <dbReference type="ARBA" id="ARBA00004167"/>
    </source>
</evidence>
<keyword evidence="8 11" id="KW-0408">Iron</keyword>
<name>A0AAN5Z4S7_FUSAU</name>
<evidence type="ECO:0000256" key="8">
    <source>
        <dbReference type="ARBA" id="ARBA00023004"/>
    </source>
</evidence>
<evidence type="ECO:0000256" key="11">
    <source>
        <dbReference type="PIRSR" id="PIRSR602401-1"/>
    </source>
</evidence>
<dbReference type="PRINTS" id="PR00463">
    <property type="entry name" value="EP450I"/>
</dbReference>
<dbReference type="InterPro" id="IPR047146">
    <property type="entry name" value="Cyt_P450_E_CYP52_fungi"/>
</dbReference>
<keyword evidence="6" id="KW-1133">Transmembrane helix</keyword>
<keyword evidence="9 12" id="KW-0503">Monooxygenase</keyword>
<dbReference type="PRINTS" id="PR00385">
    <property type="entry name" value="P450"/>
</dbReference>
<dbReference type="PANTHER" id="PTHR24287:SF17">
    <property type="entry name" value="P450, PUTATIVE (EUROFUNG)-RELATED"/>
    <property type="match status" value="1"/>
</dbReference>
<gene>
    <name evidence="13" type="ORF">FAUST_8302</name>
</gene>
<dbReference type="GO" id="GO:0005506">
    <property type="term" value="F:iron ion binding"/>
    <property type="evidence" value="ECO:0007669"/>
    <property type="project" value="InterPro"/>
</dbReference>
<reference evidence="13 14" key="1">
    <citation type="submission" date="2020-02" db="EMBL/GenBank/DDBJ databases">
        <title>Identification and distribution of gene clusters putatively required for synthesis of sphingolipid metabolism inhibitors in phylogenetically diverse species of the filamentous fungus Fusarium.</title>
        <authorList>
            <person name="Kim H.-S."/>
            <person name="Busman M."/>
            <person name="Brown D.W."/>
            <person name="Divon H."/>
            <person name="Uhlig S."/>
            <person name="Proctor R.H."/>
        </authorList>
    </citation>
    <scope>NUCLEOTIDE SEQUENCE [LARGE SCALE GENOMIC DNA]</scope>
    <source>
        <strain evidence="13 14">NRRL 2903</strain>
    </source>
</reference>
<dbReference type="AlphaFoldDB" id="A0AAN5Z4S7"/>
<proteinExistence type="inferred from homology"/>
<comment type="subcellular location">
    <subcellularLocation>
        <location evidence="2">Membrane</location>
        <topology evidence="2">Single-pass membrane protein</topology>
    </subcellularLocation>
</comment>
<evidence type="ECO:0000256" key="6">
    <source>
        <dbReference type="ARBA" id="ARBA00022989"/>
    </source>
</evidence>
<dbReference type="GO" id="GO:0016020">
    <property type="term" value="C:membrane"/>
    <property type="evidence" value="ECO:0007669"/>
    <property type="project" value="UniProtKB-SubCell"/>
</dbReference>
<keyword evidence="11 12" id="KW-0349">Heme</keyword>
<dbReference type="InterPro" id="IPR002401">
    <property type="entry name" value="Cyt_P450_E_grp-I"/>
</dbReference>
<evidence type="ECO:0000256" key="3">
    <source>
        <dbReference type="ARBA" id="ARBA00010617"/>
    </source>
</evidence>
<dbReference type="InterPro" id="IPR036396">
    <property type="entry name" value="Cyt_P450_sf"/>
</dbReference>
<accession>A0AAN5Z4S7</accession>